<dbReference type="CDD" id="cd24158">
    <property type="entry name" value="NUDIX_ADPRase_Rv1700"/>
    <property type="match status" value="1"/>
</dbReference>
<dbReference type="PANTHER" id="PTHR11839">
    <property type="entry name" value="UDP/ADP-SUGAR PYROPHOSPHATASE"/>
    <property type="match status" value="1"/>
</dbReference>
<evidence type="ECO:0000259" key="3">
    <source>
        <dbReference type="PROSITE" id="PS51462"/>
    </source>
</evidence>
<dbReference type="EMBL" id="JAVKGT010000005">
    <property type="protein sequence ID" value="MDR5711143.1"/>
    <property type="molecule type" value="Genomic_DNA"/>
</dbReference>
<dbReference type="PROSITE" id="PS51462">
    <property type="entry name" value="NUDIX"/>
    <property type="match status" value="1"/>
</dbReference>
<evidence type="ECO:0000256" key="2">
    <source>
        <dbReference type="SAM" id="MobiDB-lite"/>
    </source>
</evidence>
<feature type="region of interest" description="Disordered" evidence="2">
    <location>
        <begin position="190"/>
        <end position="212"/>
    </location>
</feature>
<dbReference type="Pfam" id="PF00293">
    <property type="entry name" value="NUDIX"/>
    <property type="match status" value="1"/>
</dbReference>
<reference evidence="5" key="1">
    <citation type="submission" date="2023-07" db="EMBL/GenBank/DDBJ databases">
        <title>Description of three actinobacteria isolated from air of manufacturing shop in a pharmaceutical factory.</title>
        <authorList>
            <person name="Zhang D.-F."/>
        </authorList>
    </citation>
    <scope>NUCLEOTIDE SEQUENCE [LARGE SCALE GENOMIC DNA]</scope>
    <source>
        <strain evidence="5">CCTCC AB 207010</strain>
    </source>
</reference>
<dbReference type="Gene3D" id="3.90.79.10">
    <property type="entry name" value="Nucleoside Triphosphate Pyrophosphohydrolase"/>
    <property type="match status" value="1"/>
</dbReference>
<dbReference type="RefSeq" id="WP_310536526.1">
    <property type="nucleotide sequence ID" value="NZ_BAAAOC010000024.1"/>
</dbReference>
<dbReference type="SUPFAM" id="SSF55811">
    <property type="entry name" value="Nudix"/>
    <property type="match status" value="1"/>
</dbReference>
<keyword evidence="5" id="KW-1185">Reference proteome</keyword>
<organism evidence="4 5">
    <name type="scientific">Nesterenkonia flava</name>
    <dbReference type="NCBI Taxonomy" id="469799"/>
    <lineage>
        <taxon>Bacteria</taxon>
        <taxon>Bacillati</taxon>
        <taxon>Actinomycetota</taxon>
        <taxon>Actinomycetes</taxon>
        <taxon>Micrococcales</taxon>
        <taxon>Micrococcaceae</taxon>
        <taxon>Nesterenkonia</taxon>
    </lineage>
</organism>
<keyword evidence="1 4" id="KW-0378">Hydrolase</keyword>
<accession>A0ABU1FRA0</accession>
<dbReference type="Proteomes" id="UP001260872">
    <property type="component" value="Unassembled WGS sequence"/>
</dbReference>
<proteinExistence type="predicted"/>
<evidence type="ECO:0000313" key="4">
    <source>
        <dbReference type="EMBL" id="MDR5711143.1"/>
    </source>
</evidence>
<feature type="domain" description="Nudix hydrolase" evidence="3">
    <location>
        <begin position="43"/>
        <end position="183"/>
    </location>
</feature>
<sequence>MSIQDSPEPRTVTHSEIRTTNPVFHVVEEEFEFGDSTLTRMYAKHLSAVAVVAVDTEDRVLLINQYRHPVRSMLWEIPAGLLDDDGETMLTAAQRELHEEADLTASRWRTLVDFYPTPGMSDEGIRVHLAEGLTPVPEDQRHVREAEESEIAFAWVPLEEAVEAVLAGRVHNGCAVTGILALHAARRSSSAPRDAHAPWPSHPRGFAADSAD</sequence>
<dbReference type="EC" id="3.6.-.-" evidence="4"/>
<dbReference type="GO" id="GO:0016787">
    <property type="term" value="F:hydrolase activity"/>
    <property type="evidence" value="ECO:0007669"/>
    <property type="project" value="UniProtKB-KW"/>
</dbReference>
<dbReference type="InterPro" id="IPR015797">
    <property type="entry name" value="NUDIX_hydrolase-like_dom_sf"/>
</dbReference>
<evidence type="ECO:0000256" key="1">
    <source>
        <dbReference type="ARBA" id="ARBA00022801"/>
    </source>
</evidence>
<evidence type="ECO:0000313" key="5">
    <source>
        <dbReference type="Proteomes" id="UP001260872"/>
    </source>
</evidence>
<name>A0ABU1FRA0_9MICC</name>
<dbReference type="PANTHER" id="PTHR11839:SF31">
    <property type="entry name" value="ADP-RIBOSE PYROPHOSPHATASE"/>
    <property type="match status" value="1"/>
</dbReference>
<dbReference type="InterPro" id="IPR000086">
    <property type="entry name" value="NUDIX_hydrolase_dom"/>
</dbReference>
<protein>
    <submittedName>
        <fullName evidence="4">NUDIX hydrolase</fullName>
        <ecNumber evidence="4">3.6.-.-</ecNumber>
    </submittedName>
</protein>
<gene>
    <name evidence="4" type="ORF">RH857_03180</name>
</gene>
<comment type="caution">
    <text evidence="4">The sequence shown here is derived from an EMBL/GenBank/DDBJ whole genome shotgun (WGS) entry which is preliminary data.</text>
</comment>